<dbReference type="Gene3D" id="3.30.930.10">
    <property type="entry name" value="Bira Bifunctional Protein, Domain 2"/>
    <property type="match status" value="1"/>
</dbReference>
<dbReference type="InterPro" id="IPR019446">
    <property type="entry name" value="BMT5-like"/>
</dbReference>
<dbReference type="Pfam" id="PF10354">
    <property type="entry name" value="BMT5-like"/>
    <property type="match status" value="1"/>
</dbReference>
<dbReference type="GO" id="GO:0005737">
    <property type="term" value="C:cytoplasm"/>
    <property type="evidence" value="ECO:0007669"/>
    <property type="project" value="TreeGrafter"/>
</dbReference>
<dbReference type="InterPro" id="IPR045864">
    <property type="entry name" value="aa-tRNA-synth_II/BPL/LPL"/>
</dbReference>
<dbReference type="EMBL" id="VZRU01008950">
    <property type="protein sequence ID" value="NWW47696.1"/>
    <property type="molecule type" value="Genomic_DNA"/>
</dbReference>
<dbReference type="GO" id="GO:0070475">
    <property type="term" value="P:rRNA base methylation"/>
    <property type="evidence" value="ECO:0007669"/>
    <property type="project" value="InterPro"/>
</dbReference>
<keyword evidence="3" id="KW-1185">Reference proteome</keyword>
<feature type="non-terminal residue" evidence="2">
    <location>
        <position position="1"/>
    </location>
</feature>
<accession>A0A7K6NEJ6</accession>
<evidence type="ECO:0000259" key="1">
    <source>
        <dbReference type="Pfam" id="PF10354"/>
    </source>
</evidence>
<evidence type="ECO:0000313" key="2">
    <source>
        <dbReference type="EMBL" id="NWW47696.1"/>
    </source>
</evidence>
<feature type="domain" description="25S rRNA (uridine-N(3))-methyltransferase BMT5-like" evidence="1">
    <location>
        <begin position="6"/>
        <end position="172"/>
    </location>
</feature>
<dbReference type="AlphaFoldDB" id="A0A7K6NEJ6"/>
<name>A0A7K6NEJ6_PEDTO</name>
<dbReference type="GO" id="GO:0070042">
    <property type="term" value="F:rRNA (uridine-N3-)-methyltransferase activity"/>
    <property type="evidence" value="ECO:0007669"/>
    <property type="project" value="InterPro"/>
</dbReference>
<dbReference type="PANTHER" id="PTHR11538">
    <property type="entry name" value="PHENYLALANYL-TRNA SYNTHETASE"/>
    <property type="match status" value="1"/>
</dbReference>
<organism evidence="2 3">
    <name type="scientific">Pedionomus torquatus</name>
    <name type="common">Plains-wanderer</name>
    <dbReference type="NCBI Taxonomy" id="227192"/>
    <lineage>
        <taxon>Eukaryota</taxon>
        <taxon>Metazoa</taxon>
        <taxon>Chordata</taxon>
        <taxon>Craniata</taxon>
        <taxon>Vertebrata</taxon>
        <taxon>Euteleostomi</taxon>
        <taxon>Archelosauria</taxon>
        <taxon>Archosauria</taxon>
        <taxon>Dinosauria</taxon>
        <taxon>Saurischia</taxon>
        <taxon>Theropoda</taxon>
        <taxon>Coelurosauria</taxon>
        <taxon>Aves</taxon>
        <taxon>Neognathae</taxon>
        <taxon>Neoaves</taxon>
        <taxon>Charadriiformes</taxon>
        <taxon>Pedionomidae</taxon>
        <taxon>Pedionomus</taxon>
    </lineage>
</organism>
<gene>
    <name evidence="2" type="primary">Fdxacb1</name>
    <name evidence="2" type="ORF">PEDTOR_R11764</name>
</gene>
<evidence type="ECO:0000313" key="3">
    <source>
        <dbReference type="Proteomes" id="UP000565207"/>
    </source>
</evidence>
<sequence>AARRVLLLGEGNFSFAASLCGAAGTRVVATCYESQEEVRGRRLAAESVRRLRQGGAEVVFSVDCTKLKDYFLPEEREFDCIYFNFPHCGRKAGVVKNRELLARFFQSSAEVLTEEGEIHVALCKGQGGTPADQPRREWHNSWQIVAVAARAGFILSNVHPFKAETLCGYKCTGYRSQDKSFCIEGALNHVFTRSTPLLYFKPTICKIELESRKVSFQVPQVLVDKINRGFLELNSNHPVQTVKEKLTAELSQAFPLEDVDCSLSLLHQGHLNDICHSRIFWIIPSPEETPSTEEMSNGVANAVSFSHVDFCRDTAKICCVNVQEGCHDSNQYYLRPSLLPCAQAIVQREAFVLGTVHVLSGPVFRKCLISPYSMPVFHEVVFVCAVNRDMENSCIQMLVNSIKTSIHSLYQNVSGFKLSISLQEATSFETTELRDFVAFESHLSKIQYFICTETDTSGSCEKGSCVGIIRTELVSSELVAVFASLNLDLIAMLICGISDWRMLWTSDTRFLRQFPRGELRLFKSFSLYPPSYVHDVSFWVPDGEPFDEVAF</sequence>
<reference evidence="2 3" key="1">
    <citation type="submission" date="2019-09" db="EMBL/GenBank/DDBJ databases">
        <title>Bird 10,000 Genomes (B10K) Project - Family phase.</title>
        <authorList>
            <person name="Zhang G."/>
        </authorList>
    </citation>
    <scope>NUCLEOTIDE SEQUENCE [LARGE SCALE GENOMIC DNA]</scope>
    <source>
        <strain evidence="2">B10K-DU-029-80</strain>
        <tissue evidence="2">Muscle</tissue>
    </source>
</reference>
<comment type="caution">
    <text evidence="2">The sequence shown here is derived from an EMBL/GenBank/DDBJ whole genome shotgun (WGS) entry which is preliminary data.</text>
</comment>
<dbReference type="PANTHER" id="PTHR11538:SF26">
    <property type="entry name" value="FERREDOXIN-FOLD ANTICODON-BINDING DOMAIN-CONTAINING PROTEIN 1"/>
    <property type="match status" value="1"/>
</dbReference>
<feature type="non-terminal residue" evidence="2">
    <location>
        <position position="551"/>
    </location>
</feature>
<proteinExistence type="predicted"/>
<dbReference type="FunFam" id="3.30.930.10:FF:000248">
    <property type="entry name" value="Ferredoxin-fold anticodon-binding domain-containing 1"/>
    <property type="match status" value="1"/>
</dbReference>
<dbReference type="FunFam" id="3.40.50.150:FF:000361">
    <property type="entry name" value="Ferredoxin-fold anticodon-binding domain-containing protein 1 homolog"/>
    <property type="match status" value="1"/>
</dbReference>
<dbReference type="Proteomes" id="UP000565207">
    <property type="component" value="Unassembled WGS sequence"/>
</dbReference>
<protein>
    <submittedName>
        <fullName evidence="2">FDXA1 protein</fullName>
    </submittedName>
</protein>